<dbReference type="OMA" id="NPLMNEK"/>
<feature type="region of interest" description="Disordered" evidence="1">
    <location>
        <begin position="555"/>
        <end position="580"/>
    </location>
</feature>
<dbReference type="KEGG" id="pfd:PFDG_00236"/>
<reference evidence="4" key="2">
    <citation type="submission" date="2006-09" db="EMBL/GenBank/DDBJ databases">
        <title>The genome sequence of Plasmodium falciparum Dd2.</title>
        <authorList>
            <consortium name="The Broad Institute Genome Sequencing Platform"/>
            <person name="Birren B."/>
            <person name="Lander E."/>
            <person name="Galagan J."/>
            <person name="Nusbaum C."/>
            <person name="Devon K."/>
            <person name="Henn M."/>
            <person name="Jaffe D."/>
            <person name="Butler J."/>
            <person name="Alvarez P."/>
            <person name="Gnerre S."/>
            <person name="Grabherr M."/>
            <person name="Kleber M."/>
            <person name="Mauceli E."/>
            <person name="Brockman W."/>
            <person name="MacCallum I.A."/>
            <person name="Rounsley S."/>
            <person name="Young S."/>
            <person name="LaButti K."/>
            <person name="Pushparaj V."/>
            <person name="DeCaprio D."/>
            <person name="Crawford M."/>
            <person name="Koehrsen M."/>
            <person name="Engels R."/>
            <person name="Montgomery P."/>
            <person name="Pearson M."/>
            <person name="Howarth C."/>
            <person name="Larson L."/>
            <person name="Luoma S."/>
            <person name="White J."/>
            <person name="Kodira C."/>
            <person name="Zeng Q."/>
            <person name="O'Leary S."/>
            <person name="Yandava C."/>
            <person name="Alvarado L."/>
            <person name="Wirth D."/>
            <person name="Volkman S."/>
            <person name="Hartl D."/>
        </authorList>
    </citation>
    <scope>NUCLEOTIDE SEQUENCE [LARGE SCALE GENOMIC DNA]</scope>
</reference>
<accession>A0A0L7M5S8</accession>
<proteinExistence type="predicted"/>
<organism evidence="3 4">
    <name type="scientific">Plasmodium falciparum (isolate Dd2)</name>
    <dbReference type="NCBI Taxonomy" id="57267"/>
    <lineage>
        <taxon>Eukaryota</taxon>
        <taxon>Sar</taxon>
        <taxon>Alveolata</taxon>
        <taxon>Apicomplexa</taxon>
        <taxon>Aconoidasida</taxon>
        <taxon>Haemosporida</taxon>
        <taxon>Plasmodiidae</taxon>
        <taxon>Plasmodium</taxon>
        <taxon>Plasmodium (Laverania)</taxon>
    </lineage>
</organism>
<dbReference type="OrthoDB" id="392591at2759"/>
<dbReference type="Proteomes" id="UP000054282">
    <property type="component" value="Unassembled WGS sequence"/>
</dbReference>
<dbReference type="EMBL" id="GG701597">
    <property type="protein sequence ID" value="KOB88222.1"/>
    <property type="molecule type" value="Genomic_DNA"/>
</dbReference>
<reference evidence="4" key="1">
    <citation type="submission" date="2006-09" db="EMBL/GenBank/DDBJ databases">
        <title>Annotation of Plasmodium falciparum Dd2.</title>
        <authorList>
            <consortium name="The Broad Institute Genome Sequencing Platform"/>
            <person name="Volkman S.K."/>
            <person name="Neafsey D.E."/>
            <person name="Dash A.P."/>
            <person name="Chitnis C.E."/>
            <person name="Hartl D.L."/>
            <person name="Young S.K."/>
            <person name="Zeng Q."/>
            <person name="Koehrsen M."/>
            <person name="Alvarado L."/>
            <person name="Berlin A."/>
            <person name="Borenstein D."/>
            <person name="Chapman S.B."/>
            <person name="Chen Z."/>
            <person name="Engels R."/>
            <person name="Freedman E."/>
            <person name="Gellesch M."/>
            <person name="Goldberg J."/>
            <person name="Griggs A."/>
            <person name="Gujja S."/>
            <person name="Heilman E.R."/>
            <person name="Heiman D.I."/>
            <person name="Howarth C."/>
            <person name="Jen D."/>
            <person name="Larson L."/>
            <person name="Mehta T."/>
            <person name="Neiman D."/>
            <person name="Park D."/>
            <person name="Pearson M."/>
            <person name="Roberts A."/>
            <person name="Saif S."/>
            <person name="Shea T."/>
            <person name="Shenoy N."/>
            <person name="Sisk P."/>
            <person name="Stolte C."/>
            <person name="Sykes S."/>
            <person name="Walk T."/>
            <person name="White J."/>
            <person name="Yandava C."/>
            <person name="Haas B."/>
            <person name="Henn M.R."/>
            <person name="Nusbaum C."/>
            <person name="Birren B."/>
        </authorList>
    </citation>
    <scope>NUCLEOTIDE SEQUENCE [LARGE SCALE GENOMIC DNA]</scope>
</reference>
<dbReference type="AlphaFoldDB" id="A0A0L7M5S8"/>
<sequence length="596" mass="70149">MTSNYIIHIGNNIINKRIKIKEFLNKYERKILEKNASAFFYLLINLLFNLSIDRFRLVINRKYIFFKKKKRIDLVFNITKKLLARNNIDIKEKKINYFLDNIKKYNDTYTTSLNTMQTYPNNSMHEICCSYNDINNKKHHLPSNTILINNSYTNKKEFFNKIYNSVNEKKENITHYNIISNVLLNNNQEFVIDKKFIYDNYFCENYNTHNIPISQIVSLSNNSATLSPVHDNTYVNFVDHYKKNDFNNKDIITFPLNSYYLQNIKNKFNEYKIKTHENYLLKKYNKNVERHFISARNTTSSSSSSISTTCYNNNNNNDNNNGNNNDNNNDNNNGNNNGNNNDNNNGNNNGNNNDNNNDNNNGNNHNNNHNNNNSYNSNNLAYDKQNNFILIKKKKQTKINKYNINIFDEFLDIYLLFRLRGGKGGFGANLRNKKKKKKKKKNKNDLLLDASRSINGHRILIDKVLQTSDILLKKKQQEQILIEKLNSSHIINNNTSDEEKDFTLSNNQNKSVHDFINHKNHITQNEESTTYTNQTNSKLHDMILMGMNKEKQNKVNNTNNQHTNNNKIKKKNAIQKNDTSHKNYKLKSIDNMYNFL</sequence>
<evidence type="ECO:0000256" key="1">
    <source>
        <dbReference type="SAM" id="MobiDB-lite"/>
    </source>
</evidence>
<gene>
    <name evidence="3" type="ORF">PFDG_00236</name>
</gene>
<evidence type="ECO:0000259" key="2">
    <source>
        <dbReference type="Pfam" id="PF22782"/>
    </source>
</evidence>
<dbReference type="Pfam" id="PF22782">
    <property type="entry name" value="SDE2"/>
    <property type="match status" value="1"/>
</dbReference>
<evidence type="ECO:0000313" key="3">
    <source>
        <dbReference type="EMBL" id="KOB88222.1"/>
    </source>
</evidence>
<name>A0A0L7M5S8_PLAF4</name>
<feature type="region of interest" description="Disordered" evidence="1">
    <location>
        <begin position="295"/>
        <end position="380"/>
    </location>
</feature>
<feature type="compositionally biased region" description="Low complexity" evidence="1">
    <location>
        <begin position="298"/>
        <end position="379"/>
    </location>
</feature>
<protein>
    <recommendedName>
        <fullName evidence="2">SDE2-like domain-containing protein</fullName>
    </recommendedName>
</protein>
<dbReference type="InterPro" id="IPR053822">
    <property type="entry name" value="SDE2-like_dom"/>
</dbReference>
<evidence type="ECO:0000313" key="4">
    <source>
        <dbReference type="Proteomes" id="UP000054282"/>
    </source>
</evidence>
<feature type="domain" description="SDE2-like" evidence="2">
    <location>
        <begin position="421"/>
        <end position="526"/>
    </location>
</feature>
<feature type="compositionally biased region" description="Low complexity" evidence="1">
    <location>
        <begin position="555"/>
        <end position="566"/>
    </location>
</feature>